<dbReference type="NCBIfam" id="TIGR00126">
    <property type="entry name" value="deoC"/>
    <property type="match status" value="1"/>
</dbReference>
<comment type="subcellular location">
    <subcellularLocation>
        <location evidence="6">Cytoplasm</location>
    </subcellularLocation>
</comment>
<evidence type="ECO:0000313" key="8">
    <source>
        <dbReference type="Proteomes" id="UP000649799"/>
    </source>
</evidence>
<dbReference type="InterPro" id="IPR002915">
    <property type="entry name" value="DeoC/FbaB/LacD_aldolase"/>
</dbReference>
<dbReference type="GO" id="GO:0004139">
    <property type="term" value="F:deoxyribose-phosphate aldolase activity"/>
    <property type="evidence" value="ECO:0007669"/>
    <property type="project" value="UniProtKB-EC"/>
</dbReference>
<feature type="active site" description="Schiff-base intermediate with acetaldehyde" evidence="6">
    <location>
        <position position="153"/>
    </location>
</feature>
<dbReference type="PANTHER" id="PTHR10889:SF1">
    <property type="entry name" value="DEOXYRIBOSE-PHOSPHATE ALDOLASE"/>
    <property type="match status" value="1"/>
</dbReference>
<comment type="caution">
    <text evidence="7">The sequence shown here is derived from an EMBL/GenBank/DDBJ whole genome shotgun (WGS) entry which is preliminary data.</text>
</comment>
<feature type="active site" description="Proton donor/acceptor" evidence="6">
    <location>
        <position position="182"/>
    </location>
</feature>
<dbReference type="SMART" id="SM01133">
    <property type="entry name" value="DeoC"/>
    <property type="match status" value="1"/>
</dbReference>
<evidence type="ECO:0000313" key="7">
    <source>
        <dbReference type="EMBL" id="NHE59419.1"/>
    </source>
</evidence>
<dbReference type="EC" id="4.1.2.4" evidence="6"/>
<dbReference type="Proteomes" id="UP000649799">
    <property type="component" value="Unassembled WGS sequence"/>
</dbReference>
<dbReference type="RefSeq" id="WP_166150816.1">
    <property type="nucleotide sequence ID" value="NZ_JAANYN010000013.1"/>
</dbReference>
<dbReference type="InterPro" id="IPR011343">
    <property type="entry name" value="DeoC"/>
</dbReference>
<gene>
    <name evidence="6 7" type="primary">deoC</name>
    <name evidence="7" type="ORF">G9Q97_21620</name>
</gene>
<feature type="active site" description="Proton donor/acceptor" evidence="6">
    <location>
        <position position="90"/>
    </location>
</feature>
<evidence type="ECO:0000256" key="5">
    <source>
        <dbReference type="ARBA" id="ARBA00048791"/>
    </source>
</evidence>
<dbReference type="SUPFAM" id="SSF51569">
    <property type="entry name" value="Aldolase"/>
    <property type="match status" value="1"/>
</dbReference>
<dbReference type="CDD" id="cd00959">
    <property type="entry name" value="DeoC"/>
    <property type="match status" value="1"/>
</dbReference>
<protein>
    <recommendedName>
        <fullName evidence="6">Deoxyribose-phosphate aldolase</fullName>
        <shortName evidence="6">DERA</shortName>
        <ecNumber evidence="6">4.1.2.4</ecNumber>
    </recommendedName>
    <alternativeName>
        <fullName evidence="6">2-deoxy-D-ribose 5-phosphate aldolase</fullName>
    </alternativeName>
    <alternativeName>
        <fullName evidence="6">Phosphodeoxyriboaldolase</fullName>
        <shortName evidence="6">Deoxyriboaldolase</shortName>
    </alternativeName>
</protein>
<keyword evidence="3 6" id="KW-0456">Lyase</keyword>
<dbReference type="HAMAP" id="MF_00114">
    <property type="entry name" value="DeoC_type1"/>
    <property type="match status" value="1"/>
</dbReference>
<sequence>MKNLHRYIEHTALHPTVDERTISLLIAMARKYQFRGVCVPPFWVKKVKRELATEDIQVVTVVGFPFGYGMTQTKVFEAQQAIRDGADELDVVWSLSAFKSGMTWTKIELAQLANCCHDEEKFLKVIVETAYLDETELRTACDICRDAGVDFVKTSTGFAPDGAKAATIKLMRECLPSQVGIKASGGIKTLEQALEMIIAGADRIGTSSGPQIMEAYLSDQPQIE</sequence>
<accession>A0ABX0HGE7</accession>
<evidence type="ECO:0000256" key="4">
    <source>
        <dbReference type="ARBA" id="ARBA00023270"/>
    </source>
</evidence>
<reference evidence="7 8" key="1">
    <citation type="submission" date="2020-03" db="EMBL/GenBank/DDBJ databases">
        <title>Cyclobacterium plantarum sp. nov., a marine bacterium isolated from a coastal-marine wetland.</title>
        <authorList>
            <person name="Sanchez-Porro C."/>
            <person name="Ventosa A."/>
            <person name="Amoozegar M."/>
        </authorList>
    </citation>
    <scope>NUCLEOTIDE SEQUENCE [LARGE SCALE GENOMIC DNA]</scope>
    <source>
        <strain evidence="7 8">GBPx2</strain>
    </source>
</reference>
<dbReference type="InterPro" id="IPR028581">
    <property type="entry name" value="DeoC_typeI"/>
</dbReference>
<comment type="function">
    <text evidence="6">Catalyzes a reversible aldol reaction between acetaldehyde and D-glyceraldehyde 3-phosphate to generate 2-deoxy-D-ribose 5-phosphate.</text>
</comment>
<evidence type="ECO:0000256" key="1">
    <source>
        <dbReference type="ARBA" id="ARBA00010936"/>
    </source>
</evidence>
<dbReference type="EMBL" id="JAANYN010000013">
    <property type="protein sequence ID" value="NHE59419.1"/>
    <property type="molecule type" value="Genomic_DNA"/>
</dbReference>
<dbReference type="PANTHER" id="PTHR10889">
    <property type="entry name" value="DEOXYRIBOSE-PHOSPHATE ALDOLASE"/>
    <property type="match status" value="1"/>
</dbReference>
<evidence type="ECO:0000256" key="2">
    <source>
        <dbReference type="ARBA" id="ARBA00022490"/>
    </source>
</evidence>
<keyword evidence="2 6" id="KW-0963">Cytoplasm</keyword>
<comment type="similarity">
    <text evidence="1 6">Belongs to the DeoC/FbaB aldolase family. DeoC type 1 subfamily.</text>
</comment>
<evidence type="ECO:0000256" key="6">
    <source>
        <dbReference type="HAMAP-Rule" id="MF_00114"/>
    </source>
</evidence>
<name>A0ABX0HGE7_9BACT</name>
<keyword evidence="8" id="KW-1185">Reference proteome</keyword>
<keyword evidence="4 6" id="KW-0704">Schiff base</keyword>
<dbReference type="PIRSF" id="PIRSF001357">
    <property type="entry name" value="DeoC"/>
    <property type="match status" value="1"/>
</dbReference>
<proteinExistence type="inferred from homology"/>
<evidence type="ECO:0000256" key="3">
    <source>
        <dbReference type="ARBA" id="ARBA00023239"/>
    </source>
</evidence>
<organism evidence="7 8">
    <name type="scientific">Cyclobacterium plantarum</name>
    <dbReference type="NCBI Taxonomy" id="2716263"/>
    <lineage>
        <taxon>Bacteria</taxon>
        <taxon>Pseudomonadati</taxon>
        <taxon>Bacteroidota</taxon>
        <taxon>Cytophagia</taxon>
        <taxon>Cytophagales</taxon>
        <taxon>Cyclobacteriaceae</taxon>
        <taxon>Cyclobacterium</taxon>
    </lineage>
</organism>
<dbReference type="Gene3D" id="3.20.20.70">
    <property type="entry name" value="Aldolase class I"/>
    <property type="match status" value="1"/>
</dbReference>
<comment type="pathway">
    <text evidence="6">Carbohydrate degradation; 2-deoxy-D-ribose 1-phosphate degradation; D-glyceraldehyde 3-phosphate and acetaldehyde from 2-deoxy-alpha-D-ribose 1-phosphate: step 2/2.</text>
</comment>
<comment type="catalytic activity">
    <reaction evidence="5 6">
        <text>2-deoxy-D-ribose 5-phosphate = D-glyceraldehyde 3-phosphate + acetaldehyde</text>
        <dbReference type="Rhea" id="RHEA:12821"/>
        <dbReference type="ChEBI" id="CHEBI:15343"/>
        <dbReference type="ChEBI" id="CHEBI:59776"/>
        <dbReference type="ChEBI" id="CHEBI:62877"/>
        <dbReference type="EC" id="4.1.2.4"/>
    </reaction>
</comment>
<dbReference type="InterPro" id="IPR013785">
    <property type="entry name" value="Aldolase_TIM"/>
</dbReference>
<dbReference type="Pfam" id="PF01791">
    <property type="entry name" value="DeoC"/>
    <property type="match status" value="1"/>
</dbReference>